<dbReference type="GO" id="GO:0007165">
    <property type="term" value="P:signal transduction"/>
    <property type="evidence" value="ECO:0007669"/>
    <property type="project" value="InterPro"/>
</dbReference>
<dbReference type="InterPro" id="IPR036971">
    <property type="entry name" value="PDEase_catalytic_dom_sf"/>
</dbReference>
<feature type="compositionally biased region" description="Polar residues" evidence="4">
    <location>
        <begin position="693"/>
        <end position="707"/>
    </location>
</feature>
<accession>A0A3N4M2Z3</accession>
<dbReference type="GO" id="GO:0004114">
    <property type="term" value="F:3',5'-cyclic-nucleotide phosphodiesterase activity"/>
    <property type="evidence" value="ECO:0007669"/>
    <property type="project" value="InterPro"/>
</dbReference>
<sequence>MDTAMYKVVYVDRRVSLDRDLQRDDPLPIITSTPTGGGHQFYADDGEVVANLQAILSVFTAVSICTSGPSCLSKLNNLNNPLETPTLVIIDIPRTKHVDEVGKHDSGVAAGPSGPIYGLSLLRFLCLEIEKSRTSELVIPIALVSGAQDTPREQVCSGAFGERTDSTWADEDDEASRLTRSVDCGALDVLISPFSQERVKALSLHCYRAEKKLCQNESKARKLSWVGGPAVQQSNTNDYAYLREKMVSELMTDIINPQNAQLEASGSLIQVTQARKDVVSRLVGKWHFSAHEFTDVELLQAAHTMFEHAFTMPEVQGYRIPSDRLTDFLITSRAAYNEQIPYHNFRHVVDVLQAVFVMLVQLGALPPYSGSIIPPESLNKTGVASLIRPADALCLMIAAIGHDVGHPGVNNAFLVKLKAPLAQLYNDKSVLESFHCAAFSQVLRRHWPEALDLDLRKLMIDTILATDMALHFDYMAKLASLKQHVQASGGVESWDEKTTAANRTILCSILIKCADISNVARGHDCAAQWATILIEEFSRQASMEKDLGIPSSLVAAPMMGNILALAKSQTGFMDLFAIPLFKSCAEVMPALRFTVEELTLNIQKWTLTIKDCEERKLSASSTENSAPRTTDELEITLHNPREHASTDPPGPQSESVSHRSSYEWSDRSGQSSIANRANARSSTSSPFDDSRPSSEPQDNSRRSSATVPSDIPIDRPLSASSTDPSTYKGSPSQNAMALTPPAQNGNTNGQHCPKKEKASYNAFPPPESPPSPALLGVNPPVDRPRSSPPDLGETNGKNSQLTIATQTVERRPSRFFRKFWNKKKN</sequence>
<dbReference type="EC" id="3.1.4.-" evidence="3"/>
<feature type="compositionally biased region" description="Polar residues" evidence="4">
    <location>
        <begin position="795"/>
        <end position="807"/>
    </location>
</feature>
<feature type="compositionally biased region" description="Polar residues" evidence="4">
    <location>
        <begin position="718"/>
        <end position="750"/>
    </location>
</feature>
<keyword evidence="2 3" id="KW-0378">Hydrolase</keyword>
<dbReference type="Pfam" id="PF00233">
    <property type="entry name" value="PDEase_I"/>
    <property type="match status" value="1"/>
</dbReference>
<feature type="region of interest" description="Disordered" evidence="4">
    <location>
        <begin position="639"/>
        <end position="825"/>
    </location>
</feature>
<evidence type="ECO:0000256" key="2">
    <source>
        <dbReference type="ARBA" id="ARBA00022801"/>
    </source>
</evidence>
<evidence type="ECO:0000256" key="4">
    <source>
        <dbReference type="SAM" id="MobiDB-lite"/>
    </source>
</evidence>
<dbReference type="Proteomes" id="UP000267821">
    <property type="component" value="Unassembled WGS sequence"/>
</dbReference>
<comment type="similarity">
    <text evidence="3">Belongs to the cyclic nucleotide phosphodiesterase family.</text>
</comment>
<dbReference type="InParanoid" id="A0A3N4M2Z3"/>
<proteinExistence type="inferred from homology"/>
<dbReference type="GO" id="GO:0046872">
    <property type="term" value="F:metal ion binding"/>
    <property type="evidence" value="ECO:0007669"/>
    <property type="project" value="UniProtKB-KW"/>
</dbReference>
<dbReference type="PANTHER" id="PTHR11347">
    <property type="entry name" value="CYCLIC NUCLEOTIDE PHOSPHODIESTERASE"/>
    <property type="match status" value="1"/>
</dbReference>
<reference evidence="6 7" key="1">
    <citation type="journal article" date="2018" name="Nat. Ecol. Evol.">
        <title>Pezizomycetes genomes reveal the molecular basis of ectomycorrhizal truffle lifestyle.</title>
        <authorList>
            <person name="Murat C."/>
            <person name="Payen T."/>
            <person name="Noel B."/>
            <person name="Kuo A."/>
            <person name="Morin E."/>
            <person name="Chen J."/>
            <person name="Kohler A."/>
            <person name="Krizsan K."/>
            <person name="Balestrini R."/>
            <person name="Da Silva C."/>
            <person name="Montanini B."/>
            <person name="Hainaut M."/>
            <person name="Levati E."/>
            <person name="Barry K.W."/>
            <person name="Belfiori B."/>
            <person name="Cichocki N."/>
            <person name="Clum A."/>
            <person name="Dockter R.B."/>
            <person name="Fauchery L."/>
            <person name="Guy J."/>
            <person name="Iotti M."/>
            <person name="Le Tacon F."/>
            <person name="Lindquist E.A."/>
            <person name="Lipzen A."/>
            <person name="Malagnac F."/>
            <person name="Mello A."/>
            <person name="Molinier V."/>
            <person name="Miyauchi S."/>
            <person name="Poulain J."/>
            <person name="Riccioni C."/>
            <person name="Rubini A."/>
            <person name="Sitrit Y."/>
            <person name="Splivallo R."/>
            <person name="Traeger S."/>
            <person name="Wang M."/>
            <person name="Zifcakova L."/>
            <person name="Wipf D."/>
            <person name="Zambonelli A."/>
            <person name="Paolocci F."/>
            <person name="Nowrousian M."/>
            <person name="Ottonello S."/>
            <person name="Baldrian P."/>
            <person name="Spatafora J.W."/>
            <person name="Henrissat B."/>
            <person name="Nagy L.G."/>
            <person name="Aury J.M."/>
            <person name="Wincker P."/>
            <person name="Grigoriev I.V."/>
            <person name="Bonfante P."/>
            <person name="Martin F.M."/>
        </authorList>
    </citation>
    <scope>NUCLEOTIDE SEQUENCE [LARGE SCALE GENOMIC DNA]</scope>
    <source>
        <strain evidence="6 7">ATCC MYA-4762</strain>
    </source>
</reference>
<feature type="compositionally biased region" description="Pro residues" evidence="4">
    <location>
        <begin position="763"/>
        <end position="772"/>
    </location>
</feature>
<dbReference type="AlphaFoldDB" id="A0A3N4M2Z3"/>
<keyword evidence="1 3" id="KW-0479">Metal-binding</keyword>
<dbReference type="EMBL" id="ML121531">
    <property type="protein sequence ID" value="RPB27742.1"/>
    <property type="molecule type" value="Genomic_DNA"/>
</dbReference>
<comment type="cofactor">
    <cofactor evidence="3">
        <name>a divalent metal cation</name>
        <dbReference type="ChEBI" id="CHEBI:60240"/>
    </cofactor>
    <text evidence="3">Binds 2 divalent metal cations per subunit. Site 1 may preferentially bind zinc ions, while site 2 has a preference for magnesium and/or manganese ions.</text>
</comment>
<dbReference type="InterPro" id="IPR002073">
    <property type="entry name" value="PDEase_catalytic_dom"/>
</dbReference>
<evidence type="ECO:0000313" key="6">
    <source>
        <dbReference type="EMBL" id="RPB27742.1"/>
    </source>
</evidence>
<organism evidence="6 7">
    <name type="scientific">Terfezia boudieri ATCC MYA-4762</name>
    <dbReference type="NCBI Taxonomy" id="1051890"/>
    <lineage>
        <taxon>Eukaryota</taxon>
        <taxon>Fungi</taxon>
        <taxon>Dikarya</taxon>
        <taxon>Ascomycota</taxon>
        <taxon>Pezizomycotina</taxon>
        <taxon>Pezizomycetes</taxon>
        <taxon>Pezizales</taxon>
        <taxon>Pezizaceae</taxon>
        <taxon>Terfezia</taxon>
    </lineage>
</organism>
<dbReference type="InterPro" id="IPR003607">
    <property type="entry name" value="HD/PDEase_dom"/>
</dbReference>
<evidence type="ECO:0000259" key="5">
    <source>
        <dbReference type="PROSITE" id="PS51845"/>
    </source>
</evidence>
<dbReference type="PROSITE" id="PS00126">
    <property type="entry name" value="PDEASE_I_1"/>
    <property type="match status" value="1"/>
</dbReference>
<dbReference type="OrthoDB" id="546632at2759"/>
<keyword evidence="7" id="KW-1185">Reference proteome</keyword>
<feature type="compositionally biased region" description="Basic and acidic residues" evidence="4">
    <location>
        <begin position="656"/>
        <end position="666"/>
    </location>
</feature>
<feature type="compositionally biased region" description="Low complexity" evidence="4">
    <location>
        <begin position="671"/>
        <end position="685"/>
    </location>
</feature>
<evidence type="ECO:0000256" key="1">
    <source>
        <dbReference type="ARBA" id="ARBA00022723"/>
    </source>
</evidence>
<dbReference type="SMART" id="SM00471">
    <property type="entry name" value="HDc"/>
    <property type="match status" value="1"/>
</dbReference>
<feature type="domain" description="PDEase" evidence="5">
    <location>
        <begin position="267"/>
        <end position="612"/>
    </location>
</feature>
<feature type="compositionally biased region" description="Basic residues" evidence="4">
    <location>
        <begin position="813"/>
        <end position="825"/>
    </location>
</feature>
<dbReference type="STRING" id="1051890.A0A3N4M2Z3"/>
<dbReference type="CDD" id="cd00077">
    <property type="entry name" value="HDc"/>
    <property type="match status" value="1"/>
</dbReference>
<gene>
    <name evidence="6" type="ORF">L211DRAFT_846486</name>
</gene>
<dbReference type="SUPFAM" id="SSF109604">
    <property type="entry name" value="HD-domain/PDEase-like"/>
    <property type="match status" value="1"/>
</dbReference>
<name>A0A3N4M2Z3_9PEZI</name>
<evidence type="ECO:0000256" key="3">
    <source>
        <dbReference type="RuleBase" id="RU363067"/>
    </source>
</evidence>
<dbReference type="InterPro" id="IPR023174">
    <property type="entry name" value="PDEase_CS"/>
</dbReference>
<protein>
    <recommendedName>
        <fullName evidence="3">Phosphodiesterase</fullName>
        <ecNumber evidence="3">3.1.4.-</ecNumber>
    </recommendedName>
</protein>
<dbReference type="PROSITE" id="PS51845">
    <property type="entry name" value="PDEASE_I_2"/>
    <property type="match status" value="1"/>
</dbReference>
<evidence type="ECO:0000313" key="7">
    <source>
        <dbReference type="Proteomes" id="UP000267821"/>
    </source>
</evidence>
<dbReference type="Gene3D" id="1.10.1300.10">
    <property type="entry name" value="3'5'-cyclic nucleotide phosphodiesterase, catalytic domain"/>
    <property type="match status" value="1"/>
</dbReference>